<dbReference type="PANTHER" id="PTHR37079:SF4">
    <property type="entry name" value="SERINE_THREONINE-PROTEIN KINASE ATM"/>
    <property type="match status" value="1"/>
</dbReference>
<accession>A0AAE0CUC4</accession>
<evidence type="ECO:0000313" key="3">
    <source>
        <dbReference type="Proteomes" id="UP001280121"/>
    </source>
</evidence>
<reference evidence="2" key="1">
    <citation type="journal article" date="2023" name="Plant J.">
        <title>Genome sequences and population genomics provide insights into the demographic history, inbreeding, and mutation load of two 'living fossil' tree species of Dipteronia.</title>
        <authorList>
            <person name="Feng Y."/>
            <person name="Comes H.P."/>
            <person name="Chen J."/>
            <person name="Zhu S."/>
            <person name="Lu R."/>
            <person name="Zhang X."/>
            <person name="Li P."/>
            <person name="Qiu J."/>
            <person name="Olsen K.M."/>
            <person name="Qiu Y."/>
        </authorList>
    </citation>
    <scope>NUCLEOTIDE SEQUENCE</scope>
    <source>
        <strain evidence="2">KIB01</strain>
    </source>
</reference>
<gene>
    <name evidence="2" type="ORF">Ddye_002303</name>
</gene>
<dbReference type="PROSITE" id="PS50290">
    <property type="entry name" value="PI3_4_KINASE_3"/>
    <property type="match status" value="1"/>
</dbReference>
<sequence>MLNQPRPIIVLRSTSSFRWVFAQNLCVMPRQGKSSVVDHDMVQIERPDHCPTTIRLIYRDPSSFLGQRHCSDGFLFETRALCRDEAIRRSSTMIWSRSNDLAIIPPPSIRSTEIHHRSQVMEQVFGLVNTFLWNHRDTWKRRLGIRTYKVVPFTPSAGVLEWVDGTLPLGEYLIGSMRNGGAHSRYGIGDWEKTSVQHFRKSKRTSGYSSR</sequence>
<dbReference type="GO" id="GO:0004674">
    <property type="term" value="F:protein serine/threonine kinase activity"/>
    <property type="evidence" value="ECO:0007669"/>
    <property type="project" value="InterPro"/>
</dbReference>
<dbReference type="InterPro" id="IPR038980">
    <property type="entry name" value="ATM_plant"/>
</dbReference>
<dbReference type="EMBL" id="JANJYI010000001">
    <property type="protein sequence ID" value="KAK2663729.1"/>
    <property type="molecule type" value="Genomic_DNA"/>
</dbReference>
<evidence type="ECO:0000313" key="2">
    <source>
        <dbReference type="EMBL" id="KAK2663729.1"/>
    </source>
</evidence>
<dbReference type="Gene3D" id="3.30.1010.10">
    <property type="entry name" value="Phosphatidylinositol 3-kinase Catalytic Subunit, Chain A, domain 4"/>
    <property type="match status" value="1"/>
</dbReference>
<name>A0AAE0CUC4_9ROSI</name>
<dbReference type="GO" id="GO:0006974">
    <property type="term" value="P:DNA damage response"/>
    <property type="evidence" value="ECO:0007669"/>
    <property type="project" value="InterPro"/>
</dbReference>
<proteinExistence type="predicted"/>
<comment type="caution">
    <text evidence="2">The sequence shown here is derived from an EMBL/GenBank/DDBJ whole genome shotgun (WGS) entry which is preliminary data.</text>
</comment>
<dbReference type="Proteomes" id="UP001280121">
    <property type="component" value="Unassembled WGS sequence"/>
</dbReference>
<feature type="domain" description="PI3K/PI4K catalytic" evidence="1">
    <location>
        <begin position="58"/>
        <end position="211"/>
    </location>
</feature>
<dbReference type="AlphaFoldDB" id="A0AAE0CUC4"/>
<keyword evidence="3" id="KW-1185">Reference proteome</keyword>
<organism evidence="2 3">
    <name type="scientific">Dipteronia dyeriana</name>
    <dbReference type="NCBI Taxonomy" id="168575"/>
    <lineage>
        <taxon>Eukaryota</taxon>
        <taxon>Viridiplantae</taxon>
        <taxon>Streptophyta</taxon>
        <taxon>Embryophyta</taxon>
        <taxon>Tracheophyta</taxon>
        <taxon>Spermatophyta</taxon>
        <taxon>Magnoliopsida</taxon>
        <taxon>eudicotyledons</taxon>
        <taxon>Gunneridae</taxon>
        <taxon>Pentapetalae</taxon>
        <taxon>rosids</taxon>
        <taxon>malvids</taxon>
        <taxon>Sapindales</taxon>
        <taxon>Sapindaceae</taxon>
        <taxon>Hippocastanoideae</taxon>
        <taxon>Acereae</taxon>
        <taxon>Dipteronia</taxon>
    </lineage>
</organism>
<dbReference type="SUPFAM" id="SSF56112">
    <property type="entry name" value="Protein kinase-like (PK-like)"/>
    <property type="match status" value="1"/>
</dbReference>
<dbReference type="InterPro" id="IPR011009">
    <property type="entry name" value="Kinase-like_dom_sf"/>
</dbReference>
<evidence type="ECO:0000259" key="1">
    <source>
        <dbReference type="PROSITE" id="PS50290"/>
    </source>
</evidence>
<protein>
    <recommendedName>
        <fullName evidence="1">PI3K/PI4K catalytic domain-containing protein</fullName>
    </recommendedName>
</protein>
<dbReference type="InterPro" id="IPR000403">
    <property type="entry name" value="PI3/4_kinase_cat_dom"/>
</dbReference>
<dbReference type="PANTHER" id="PTHR37079">
    <property type="entry name" value="SERINE/THREONINE-PROTEIN KINASE ATM"/>
    <property type="match status" value="1"/>
</dbReference>